<dbReference type="Proteomes" id="UP000469440">
    <property type="component" value="Unassembled WGS sequence"/>
</dbReference>
<dbReference type="InterPro" id="IPR025682">
    <property type="entry name" value="CpXC_dom"/>
</dbReference>
<dbReference type="AlphaFoldDB" id="A0A6N8I2J5"/>
<gene>
    <name evidence="2" type="ORF">CAFE_28900</name>
</gene>
<evidence type="ECO:0000313" key="2">
    <source>
        <dbReference type="EMBL" id="MVB12158.1"/>
    </source>
</evidence>
<sequence length="217" mass="24325">MSTQITEEISCPQCGAAVKTELWPGVDAVRSPELKARVLDETMFDWSCPECGYAARFLYPFLYHDPERKFMVYLSPTGDGCEAVPMESEFPQLKGVAKRLVTTPESLKEKILIFEAGLDDRAVELVKFALAGVLNKKHGKKTAAGYFCYADETENEIGFSFLFEDETEPVRRNTRMDAYRKSLEIVEGAGPFGDGGFFPVDGITAQKILDEYRESED</sequence>
<evidence type="ECO:0000259" key="1">
    <source>
        <dbReference type="Pfam" id="PF14353"/>
    </source>
</evidence>
<organism evidence="2 3">
    <name type="scientific">Caproicibacter fermentans</name>
    <dbReference type="NCBI Taxonomy" id="2576756"/>
    <lineage>
        <taxon>Bacteria</taxon>
        <taxon>Bacillati</taxon>
        <taxon>Bacillota</taxon>
        <taxon>Clostridia</taxon>
        <taxon>Eubacteriales</taxon>
        <taxon>Acutalibacteraceae</taxon>
        <taxon>Caproicibacter</taxon>
    </lineage>
</organism>
<name>A0A6N8I2J5_9FIRM</name>
<proteinExistence type="predicted"/>
<keyword evidence="3" id="KW-1185">Reference proteome</keyword>
<dbReference type="EMBL" id="VWXL01000084">
    <property type="protein sequence ID" value="MVB12158.1"/>
    <property type="molecule type" value="Genomic_DNA"/>
</dbReference>
<protein>
    <submittedName>
        <fullName evidence="2">CpXC protein</fullName>
    </submittedName>
</protein>
<dbReference type="RefSeq" id="WP_156991024.1">
    <property type="nucleotide sequence ID" value="NZ_VWXL01000084.1"/>
</dbReference>
<evidence type="ECO:0000313" key="3">
    <source>
        <dbReference type="Proteomes" id="UP000469440"/>
    </source>
</evidence>
<feature type="domain" description="CpXC" evidence="1">
    <location>
        <begin position="9"/>
        <end position="127"/>
    </location>
</feature>
<dbReference type="OrthoDB" id="9784124at2"/>
<reference evidence="2 3" key="1">
    <citation type="submission" date="2019-09" db="EMBL/GenBank/DDBJ databases">
        <title>Genome sequence of Clostridium sp. EA1.</title>
        <authorList>
            <person name="Poehlein A."/>
            <person name="Bengelsdorf F.R."/>
            <person name="Daniel R."/>
        </authorList>
    </citation>
    <scope>NUCLEOTIDE SEQUENCE [LARGE SCALE GENOMIC DNA]</scope>
    <source>
        <strain evidence="2 3">EA1</strain>
    </source>
</reference>
<dbReference type="Pfam" id="PF14353">
    <property type="entry name" value="CpXC"/>
    <property type="match status" value="1"/>
</dbReference>
<accession>A0A6N8I2J5</accession>
<comment type="caution">
    <text evidence="2">The sequence shown here is derived from an EMBL/GenBank/DDBJ whole genome shotgun (WGS) entry which is preliminary data.</text>
</comment>